<dbReference type="PANTHER" id="PTHR14553:SF1">
    <property type="entry name" value="SIMILAR TO CHROMOSOME 1 OPEN READING FRAME 50"/>
    <property type="match status" value="1"/>
</dbReference>
<sequence length="198" mass="22573">MSLPTDAIRQDDRGFQKAEMQIMNPREANFQETVNLVERNPCPNGVALVDPDRVGKKTQFDLVELAAEIQKADHFTRATAGSKLSVIAEQVRFLQEQAAKVLEDAQRNAELNHIACNFKKIPGKTYYVYKKPDINGRKYMSMISPEEWGANVPEFVAAYKLEYDMTWTPFDKIEQRQDENLAIDKILKAGSQLQLTFS</sequence>
<dbReference type="EMBL" id="VCGU01000002">
    <property type="protein sequence ID" value="TRY79993.1"/>
    <property type="molecule type" value="Genomic_DNA"/>
</dbReference>
<dbReference type="PANTHER" id="PTHR14553">
    <property type="entry name" value="UNCHARACTERIZED PROTEIN C1ORF50"/>
    <property type="match status" value="1"/>
</dbReference>
<reference evidence="1 2" key="1">
    <citation type="journal article" date="2018" name="Nat. Ecol. Evol.">
        <title>Genomic signatures of mitonuclear coevolution across populations of Tigriopus californicus.</title>
        <authorList>
            <person name="Barreto F.S."/>
            <person name="Watson E.T."/>
            <person name="Lima T.G."/>
            <person name="Willett C.S."/>
            <person name="Edmands S."/>
            <person name="Li W."/>
            <person name="Burton R.S."/>
        </authorList>
    </citation>
    <scope>NUCLEOTIDE SEQUENCE [LARGE SCALE GENOMIC DNA]</scope>
    <source>
        <strain evidence="1 2">San Diego</strain>
    </source>
</reference>
<evidence type="ECO:0000313" key="1">
    <source>
        <dbReference type="EMBL" id="TRY79993.1"/>
    </source>
</evidence>
<dbReference type="Pfam" id="PF10504">
    <property type="entry name" value="DUF2452"/>
    <property type="match status" value="1"/>
</dbReference>
<comment type="caution">
    <text evidence="1">The sequence shown here is derived from an EMBL/GenBank/DDBJ whole genome shotgun (WGS) entry which is preliminary data.</text>
</comment>
<dbReference type="OMA" id="KEWGANC"/>
<dbReference type="InterPro" id="IPR019534">
    <property type="entry name" value="DUF2452"/>
</dbReference>
<accession>A0A553PQN1</accession>
<dbReference type="AlphaFoldDB" id="A0A553PQN1"/>
<gene>
    <name evidence="1" type="ORF">TCAL_12104</name>
</gene>
<proteinExistence type="predicted"/>
<evidence type="ECO:0000313" key="2">
    <source>
        <dbReference type="Proteomes" id="UP000318571"/>
    </source>
</evidence>
<dbReference type="Proteomes" id="UP000318571">
    <property type="component" value="Chromosome 6"/>
</dbReference>
<dbReference type="STRING" id="6832.A0A553PQN1"/>
<name>A0A553PQN1_TIGCA</name>
<protein>
    <recommendedName>
        <fullName evidence="3">DUF2452 domain-containing protein</fullName>
    </recommendedName>
</protein>
<evidence type="ECO:0008006" key="3">
    <source>
        <dbReference type="Google" id="ProtNLM"/>
    </source>
</evidence>
<keyword evidence="2" id="KW-1185">Reference proteome</keyword>
<organism evidence="1 2">
    <name type="scientific">Tigriopus californicus</name>
    <name type="common">Marine copepod</name>
    <dbReference type="NCBI Taxonomy" id="6832"/>
    <lineage>
        <taxon>Eukaryota</taxon>
        <taxon>Metazoa</taxon>
        <taxon>Ecdysozoa</taxon>
        <taxon>Arthropoda</taxon>
        <taxon>Crustacea</taxon>
        <taxon>Multicrustacea</taxon>
        <taxon>Hexanauplia</taxon>
        <taxon>Copepoda</taxon>
        <taxon>Harpacticoida</taxon>
        <taxon>Harpacticidae</taxon>
        <taxon>Tigriopus</taxon>
    </lineage>
</organism>
<dbReference type="OrthoDB" id="9995764at2759"/>